<name>A0A1F5MFE8_9BACT</name>
<reference evidence="2 3" key="1">
    <citation type="journal article" date="2016" name="Nat. Commun.">
        <title>Thousands of microbial genomes shed light on interconnected biogeochemical processes in an aquifer system.</title>
        <authorList>
            <person name="Anantharaman K."/>
            <person name="Brown C.T."/>
            <person name="Hug L.A."/>
            <person name="Sharon I."/>
            <person name="Castelle C.J."/>
            <person name="Probst A.J."/>
            <person name="Thomas B.C."/>
            <person name="Singh A."/>
            <person name="Wilkins M.J."/>
            <person name="Karaoz U."/>
            <person name="Brodie E.L."/>
            <person name="Williams K.H."/>
            <person name="Hubbard S.S."/>
            <person name="Banfield J.F."/>
        </authorList>
    </citation>
    <scope>NUCLEOTIDE SEQUENCE [LARGE SCALE GENOMIC DNA]</scope>
</reference>
<feature type="transmembrane region" description="Helical" evidence="1">
    <location>
        <begin position="12"/>
        <end position="37"/>
    </location>
</feature>
<dbReference type="Proteomes" id="UP000183317">
    <property type="component" value="Unassembled WGS sequence"/>
</dbReference>
<protein>
    <submittedName>
        <fullName evidence="2">Uncharacterized protein</fullName>
    </submittedName>
</protein>
<feature type="transmembrane region" description="Helical" evidence="1">
    <location>
        <begin position="69"/>
        <end position="88"/>
    </location>
</feature>
<dbReference type="AlphaFoldDB" id="A0A1F5MFE8"/>
<organism evidence="2 3">
    <name type="scientific">Candidatus Daviesbacteria bacterium RIFCSPLOWO2_02_FULL_36_8</name>
    <dbReference type="NCBI Taxonomy" id="1797793"/>
    <lineage>
        <taxon>Bacteria</taxon>
        <taxon>Candidatus Daviesiibacteriota</taxon>
    </lineage>
</organism>
<feature type="transmembrane region" description="Helical" evidence="1">
    <location>
        <begin position="43"/>
        <end position="62"/>
    </location>
</feature>
<evidence type="ECO:0000256" key="1">
    <source>
        <dbReference type="SAM" id="Phobius"/>
    </source>
</evidence>
<evidence type="ECO:0000313" key="3">
    <source>
        <dbReference type="Proteomes" id="UP000183317"/>
    </source>
</evidence>
<accession>A0A1F5MFE8</accession>
<keyword evidence="1" id="KW-0472">Membrane</keyword>
<dbReference type="EMBL" id="MFDU01000047">
    <property type="protein sequence ID" value="OGE64092.1"/>
    <property type="molecule type" value="Genomic_DNA"/>
</dbReference>
<proteinExistence type="predicted"/>
<keyword evidence="1" id="KW-1133">Transmembrane helix</keyword>
<keyword evidence="1" id="KW-0812">Transmembrane</keyword>
<gene>
    <name evidence="2" type="ORF">A3J13_02385</name>
</gene>
<sequence length="92" mass="10555">MENFHLSRSSFLVKASLFYLFVKIIDGFFGTLGTVIFQNTTPFIKLSLLGSLGYISGIYQWLTSPNIKVAPAEVLFFMVFFFFVYKVSNKFI</sequence>
<evidence type="ECO:0000313" key="2">
    <source>
        <dbReference type="EMBL" id="OGE64092.1"/>
    </source>
</evidence>
<comment type="caution">
    <text evidence="2">The sequence shown here is derived from an EMBL/GenBank/DDBJ whole genome shotgun (WGS) entry which is preliminary data.</text>
</comment>